<reference evidence="3" key="1">
    <citation type="journal article" date="2017" name="Genome Announc.">
        <title>High-Quality Whole-Genome Sequences of the Oligo-Mouse-Microbiota Bacterial Community.</title>
        <authorList>
            <person name="Garzetti D."/>
            <person name="Brugiroux S."/>
            <person name="Bunk B."/>
            <person name="Pukall R."/>
            <person name="McCoy K.D."/>
            <person name="Macpherson A.J."/>
            <person name="Stecher B."/>
        </authorList>
    </citation>
    <scope>NUCLEOTIDE SEQUENCE</scope>
    <source>
        <strain evidence="3">KB18</strain>
    </source>
</reference>
<dbReference type="Proteomes" id="UP000596035">
    <property type="component" value="Chromosome"/>
</dbReference>
<evidence type="ECO:0000313" key="5">
    <source>
        <dbReference type="Proteomes" id="UP000196710"/>
    </source>
</evidence>
<evidence type="ECO:0000256" key="1">
    <source>
        <dbReference type="ARBA" id="ARBA00023004"/>
    </source>
</evidence>
<protein>
    <submittedName>
        <fullName evidence="4">Ferrous iron transport protein A</fullName>
    </submittedName>
</protein>
<dbReference type="SMART" id="SM00899">
    <property type="entry name" value="FeoA"/>
    <property type="match status" value="1"/>
</dbReference>
<dbReference type="AlphaFoldDB" id="A0A1Z2XUC2"/>
<reference evidence="5" key="2">
    <citation type="submission" date="2017-05" db="EMBL/GenBank/DDBJ databases">
        <title>Improved OligoMM genomes.</title>
        <authorList>
            <person name="Garzetti D."/>
        </authorList>
    </citation>
    <scope>NUCLEOTIDE SEQUENCE [LARGE SCALE GENOMIC DNA]</scope>
    <source>
        <strain evidence="5">KB18</strain>
    </source>
</reference>
<dbReference type="InterPro" id="IPR007167">
    <property type="entry name" value="Fe-transptr_FeoA-like"/>
</dbReference>
<dbReference type="EMBL" id="CP065321">
    <property type="protein sequence ID" value="QQR31323.1"/>
    <property type="molecule type" value="Genomic_DNA"/>
</dbReference>
<dbReference type="Proteomes" id="UP000196710">
    <property type="component" value="Chromosome"/>
</dbReference>
<evidence type="ECO:0000313" key="6">
    <source>
        <dbReference type="Proteomes" id="UP000596035"/>
    </source>
</evidence>
<dbReference type="InterPro" id="IPR008988">
    <property type="entry name" value="Transcriptional_repressor_C"/>
</dbReference>
<dbReference type="Gene3D" id="2.30.30.90">
    <property type="match status" value="1"/>
</dbReference>
<dbReference type="KEGG" id="amur:ADH66_16155"/>
<dbReference type="PANTHER" id="PTHR43151">
    <property type="entry name" value="FEOA FAMILY PROTEIN"/>
    <property type="match status" value="1"/>
</dbReference>
<dbReference type="SUPFAM" id="SSF50037">
    <property type="entry name" value="C-terminal domain of transcriptional repressors"/>
    <property type="match status" value="1"/>
</dbReference>
<reference evidence="4 6" key="3">
    <citation type="submission" date="2020-11" db="EMBL/GenBank/DDBJ databases">
        <title>Closed and high quality bacterial genomes of the OMM12 community.</title>
        <authorList>
            <person name="Marbouty M."/>
            <person name="Lamy-Besnier Q."/>
            <person name="Debarbieux L."/>
            <person name="Koszul R."/>
        </authorList>
    </citation>
    <scope>NUCLEOTIDE SEQUENCE [LARGE SCALE GENOMIC DNA]</scope>
    <source>
        <strain evidence="4 6">KB18</strain>
    </source>
</reference>
<accession>A0A1Z2XUC2</accession>
<dbReference type="PANTHER" id="PTHR43151:SF1">
    <property type="entry name" value="SSR2333 PROTEIN"/>
    <property type="match status" value="1"/>
</dbReference>
<name>A0A1Z2XUC2_9FIRM</name>
<dbReference type="GO" id="GO:0046914">
    <property type="term" value="F:transition metal ion binding"/>
    <property type="evidence" value="ECO:0007669"/>
    <property type="project" value="InterPro"/>
</dbReference>
<dbReference type="EMBL" id="CP021422">
    <property type="protein sequence ID" value="ASB42054.1"/>
    <property type="molecule type" value="Genomic_DNA"/>
</dbReference>
<dbReference type="RefSeq" id="WP_066538724.1">
    <property type="nucleotide sequence ID" value="NZ_CAJTCQ010000001.1"/>
</dbReference>
<dbReference type="InterPro" id="IPR038157">
    <property type="entry name" value="FeoA_core_dom"/>
</dbReference>
<evidence type="ECO:0000313" key="4">
    <source>
        <dbReference type="EMBL" id="QQR31323.1"/>
    </source>
</evidence>
<keyword evidence="1" id="KW-0408">Iron</keyword>
<dbReference type="Pfam" id="PF04023">
    <property type="entry name" value="FeoA"/>
    <property type="match status" value="1"/>
</dbReference>
<evidence type="ECO:0000313" key="3">
    <source>
        <dbReference type="EMBL" id="ASB42054.1"/>
    </source>
</evidence>
<gene>
    <name evidence="3" type="ORF">ADH66_16155</name>
    <name evidence="4" type="ORF">I5Q82_06535</name>
</gene>
<dbReference type="InterPro" id="IPR053184">
    <property type="entry name" value="FeoA-like"/>
</dbReference>
<feature type="domain" description="Ferrous iron transporter FeoA-like" evidence="2">
    <location>
        <begin position="1"/>
        <end position="72"/>
    </location>
</feature>
<proteinExistence type="predicted"/>
<sequence>MTLSEAIPGSTYRVAGLDLTTELSRRLEALGMIEGSGVRVLRKKRRGAMIITVRGTRFAVGLDIARHISVREAV</sequence>
<keyword evidence="5" id="KW-1185">Reference proteome</keyword>
<evidence type="ECO:0000259" key="2">
    <source>
        <dbReference type="SMART" id="SM00899"/>
    </source>
</evidence>
<organism evidence="4 6">
    <name type="scientific">Acutalibacter muris</name>
    <dbReference type="NCBI Taxonomy" id="1796620"/>
    <lineage>
        <taxon>Bacteria</taxon>
        <taxon>Bacillati</taxon>
        <taxon>Bacillota</taxon>
        <taxon>Clostridia</taxon>
        <taxon>Eubacteriales</taxon>
        <taxon>Acutalibacteraceae</taxon>
        <taxon>Acutalibacter</taxon>
    </lineage>
</organism>